<dbReference type="EMBL" id="CVRF01000002">
    <property type="protein sequence ID" value="CRK85756.1"/>
    <property type="molecule type" value="Genomic_DNA"/>
</dbReference>
<feature type="domain" description="ABC transporter" evidence="1">
    <location>
        <begin position="2"/>
        <end position="218"/>
    </location>
</feature>
<gene>
    <name evidence="2" type="primary">ftsE</name>
    <name evidence="2" type="ORF">SOFFGTOCOR_0333</name>
</gene>
<keyword evidence="2" id="KW-0067">ATP-binding</keyword>
<dbReference type="GO" id="GO:0005524">
    <property type="term" value="F:ATP binding"/>
    <property type="evidence" value="ECO:0007669"/>
    <property type="project" value="UniProtKB-KW"/>
</dbReference>
<dbReference type="InterPro" id="IPR003439">
    <property type="entry name" value="ABC_transporter-like_ATP-bd"/>
</dbReference>
<dbReference type="PANTHER" id="PTHR24220:SF470">
    <property type="entry name" value="CELL DIVISION ATP-BINDING PROTEIN FTSE"/>
    <property type="match status" value="1"/>
</dbReference>
<evidence type="ECO:0000259" key="1">
    <source>
        <dbReference type="PROSITE" id="PS50893"/>
    </source>
</evidence>
<proteinExistence type="predicted"/>
<keyword evidence="2" id="KW-0547">Nucleotide-binding</keyword>
<dbReference type="Proteomes" id="UP000242301">
    <property type="component" value="Unassembled WGS sequence"/>
</dbReference>
<dbReference type="GO" id="GO:0051301">
    <property type="term" value="P:cell division"/>
    <property type="evidence" value="ECO:0007669"/>
    <property type="project" value="UniProtKB-KW"/>
</dbReference>
<dbReference type="Gene3D" id="3.40.50.300">
    <property type="entry name" value="P-loop containing nucleotide triphosphate hydrolases"/>
    <property type="match status" value="1"/>
</dbReference>
<dbReference type="AlphaFoldDB" id="A0A0M6W8N7"/>
<dbReference type="PANTHER" id="PTHR24220">
    <property type="entry name" value="IMPORT ATP-BINDING PROTEIN"/>
    <property type="match status" value="1"/>
</dbReference>
<protein>
    <submittedName>
        <fullName evidence="2">Cell division ATP-binding protein FtsE</fullName>
    </submittedName>
</protein>
<dbReference type="InterPro" id="IPR027417">
    <property type="entry name" value="P-loop_NTPase"/>
</dbReference>
<accession>A0A0M6W8N7</accession>
<dbReference type="GO" id="GO:0022857">
    <property type="term" value="F:transmembrane transporter activity"/>
    <property type="evidence" value="ECO:0007669"/>
    <property type="project" value="TreeGrafter"/>
</dbReference>
<name>A0A0M6W8N7_9GAMM</name>
<dbReference type="PROSITE" id="PS50893">
    <property type="entry name" value="ABC_TRANSPORTER_2"/>
    <property type="match status" value="1"/>
</dbReference>
<keyword evidence="3" id="KW-1185">Reference proteome</keyword>
<evidence type="ECO:0000313" key="3">
    <source>
        <dbReference type="Proteomes" id="UP000242301"/>
    </source>
</evidence>
<sequence>MIYFNNVSKIYSNGYKALQNIDFCLFPGELVFISGHSGAGKSTFLKLILGIELLSSGSILFNGYDISCLKKHEIPFLRRQIGSIFHDNGLLLNMTVYDNVAIPKLILGLSNKNVRHCVLSALDKVGMLNKVKKYPSELSICEKQYVCIARAIVSKPLLLLADEPTCYLSYECSKSVIHLFEEFSKEGISVLFTSYDNSLIKFGNFRVVTLNKGCVIED</sequence>
<reference evidence="3" key="1">
    <citation type="submission" date="2015-05" db="EMBL/GenBank/DDBJ databases">
        <authorList>
            <person name="Manzano-Marin A."/>
        </authorList>
    </citation>
    <scope>NUCLEOTIDE SEQUENCE [LARGE SCALE GENOMIC DNA]</scope>
    <source>
        <strain evidence="3">officinalis</strain>
    </source>
</reference>
<evidence type="ECO:0000313" key="2">
    <source>
        <dbReference type="EMBL" id="CRK85756.1"/>
    </source>
</evidence>
<dbReference type="SUPFAM" id="SSF52540">
    <property type="entry name" value="P-loop containing nucleoside triphosphate hydrolases"/>
    <property type="match status" value="1"/>
</dbReference>
<dbReference type="GO" id="GO:0016887">
    <property type="term" value="F:ATP hydrolysis activity"/>
    <property type="evidence" value="ECO:0007669"/>
    <property type="project" value="InterPro"/>
</dbReference>
<dbReference type="STRING" id="1715285.SOFFGTOCOR_0333"/>
<dbReference type="Pfam" id="PF00005">
    <property type="entry name" value="ABC_tran"/>
    <property type="match status" value="1"/>
</dbReference>
<dbReference type="GO" id="GO:0005886">
    <property type="term" value="C:plasma membrane"/>
    <property type="evidence" value="ECO:0007669"/>
    <property type="project" value="TreeGrafter"/>
</dbReference>
<keyword evidence="2" id="KW-0131">Cell cycle</keyword>
<keyword evidence="2" id="KW-0132">Cell division</keyword>
<organism evidence="2 3">
    <name type="scientific">Candidatus Providencia siddallii</name>
    <dbReference type="NCBI Taxonomy" id="1715285"/>
    <lineage>
        <taxon>Bacteria</taxon>
        <taxon>Pseudomonadati</taxon>
        <taxon>Pseudomonadota</taxon>
        <taxon>Gammaproteobacteria</taxon>
        <taxon>Enterobacterales</taxon>
        <taxon>Morganellaceae</taxon>
        <taxon>Providencia</taxon>
    </lineage>
</organism>
<dbReference type="InterPro" id="IPR015854">
    <property type="entry name" value="ABC_transpr_LolD-like"/>
</dbReference>